<keyword evidence="3" id="KW-1185">Reference proteome</keyword>
<protein>
    <submittedName>
        <fullName evidence="2">Uncharacterized protein</fullName>
    </submittedName>
</protein>
<feature type="compositionally biased region" description="Basic and acidic residues" evidence="1">
    <location>
        <begin position="163"/>
        <end position="176"/>
    </location>
</feature>
<dbReference type="EMBL" id="BFEA01000412">
    <property type="protein sequence ID" value="GBG82607.1"/>
    <property type="molecule type" value="Genomic_DNA"/>
</dbReference>
<accession>A0A388LK06</accession>
<evidence type="ECO:0000313" key="3">
    <source>
        <dbReference type="Proteomes" id="UP000265515"/>
    </source>
</evidence>
<evidence type="ECO:0000313" key="2">
    <source>
        <dbReference type="EMBL" id="GBG82607.1"/>
    </source>
</evidence>
<feature type="compositionally biased region" description="Basic and acidic residues" evidence="1">
    <location>
        <begin position="216"/>
        <end position="233"/>
    </location>
</feature>
<organism evidence="2 3">
    <name type="scientific">Chara braunii</name>
    <name type="common">Braun's stonewort</name>
    <dbReference type="NCBI Taxonomy" id="69332"/>
    <lineage>
        <taxon>Eukaryota</taxon>
        <taxon>Viridiplantae</taxon>
        <taxon>Streptophyta</taxon>
        <taxon>Charophyceae</taxon>
        <taxon>Charales</taxon>
        <taxon>Characeae</taxon>
        <taxon>Chara</taxon>
    </lineage>
</organism>
<dbReference type="Gramene" id="GBG82607">
    <property type="protein sequence ID" value="GBG82607"/>
    <property type="gene ID" value="CBR_g34976"/>
</dbReference>
<proteinExistence type="predicted"/>
<name>A0A388LK06_CHABU</name>
<dbReference type="AlphaFoldDB" id="A0A388LK06"/>
<comment type="caution">
    <text evidence="2">The sequence shown here is derived from an EMBL/GenBank/DDBJ whole genome shotgun (WGS) entry which is preliminary data.</text>
</comment>
<reference evidence="2 3" key="1">
    <citation type="journal article" date="2018" name="Cell">
        <title>The Chara Genome: Secondary Complexity and Implications for Plant Terrestrialization.</title>
        <authorList>
            <person name="Nishiyama T."/>
            <person name="Sakayama H."/>
            <person name="Vries J.D."/>
            <person name="Buschmann H."/>
            <person name="Saint-Marcoux D."/>
            <person name="Ullrich K.K."/>
            <person name="Haas F.B."/>
            <person name="Vanderstraeten L."/>
            <person name="Becker D."/>
            <person name="Lang D."/>
            <person name="Vosolsobe S."/>
            <person name="Rombauts S."/>
            <person name="Wilhelmsson P.K.I."/>
            <person name="Janitza P."/>
            <person name="Kern R."/>
            <person name="Heyl A."/>
            <person name="Rumpler F."/>
            <person name="Villalobos L.I.A.C."/>
            <person name="Clay J.M."/>
            <person name="Skokan R."/>
            <person name="Toyoda A."/>
            <person name="Suzuki Y."/>
            <person name="Kagoshima H."/>
            <person name="Schijlen E."/>
            <person name="Tajeshwar N."/>
            <person name="Catarino B."/>
            <person name="Hetherington A.J."/>
            <person name="Saltykova A."/>
            <person name="Bonnot C."/>
            <person name="Breuninger H."/>
            <person name="Symeonidi A."/>
            <person name="Radhakrishnan G.V."/>
            <person name="Van Nieuwerburgh F."/>
            <person name="Deforce D."/>
            <person name="Chang C."/>
            <person name="Karol K.G."/>
            <person name="Hedrich R."/>
            <person name="Ulvskov P."/>
            <person name="Glockner G."/>
            <person name="Delwiche C.F."/>
            <person name="Petrasek J."/>
            <person name="Van de Peer Y."/>
            <person name="Friml J."/>
            <person name="Beilby M."/>
            <person name="Dolan L."/>
            <person name="Kohara Y."/>
            <person name="Sugano S."/>
            <person name="Fujiyama A."/>
            <person name="Delaux P.-M."/>
            <person name="Quint M."/>
            <person name="TheiBen G."/>
            <person name="Hagemann M."/>
            <person name="Harholt J."/>
            <person name="Dunand C."/>
            <person name="Zachgo S."/>
            <person name="Langdale J."/>
            <person name="Maumus F."/>
            <person name="Straeten D.V.D."/>
            <person name="Gould S.B."/>
            <person name="Rensing S.A."/>
        </authorList>
    </citation>
    <scope>NUCLEOTIDE SEQUENCE [LARGE SCALE GENOMIC DNA]</scope>
    <source>
        <strain evidence="2 3">S276</strain>
    </source>
</reference>
<evidence type="ECO:0000256" key="1">
    <source>
        <dbReference type="SAM" id="MobiDB-lite"/>
    </source>
</evidence>
<gene>
    <name evidence="2" type="ORF">CBR_g34976</name>
</gene>
<sequence length="573" mass="61991">MPEGSSRRQSIEGALGEATAAPAVAAATTCSTLLQLQQQVQLLLQLQHVVAAAVAAAAIVAAAAATTAGGAALVEGSLPAGPATAAPAVRRATMERCDGGGKINAGGGRRKREKDIWGMWHVCAQSRRGVRKREDEEGEACLSRSKQRRQHEEWRGQGGTTKKRTEGTMRMEERGGWNKRRKRDEKEEDDKHGRRREFMEEGRGCREEIARGRRTLHKGEEEVGPRGMKRSDKEEEVVQGGSGRRDKEEDTSMETGNDFTPGWIPRPGEQDSVVSFTIATHIIAQVVGTVVATDDTYPAQVNTQFADFLGSIRTTETTSLSGTQCLVASETTTYLGSDCDNQEPFSVPPHQEVRINPNLEVNTVKTTHRSTKLEWTGRVSEHPAGEIRIHPNQEDVSTTTADRCKNAEMLCMEVPKGLQEDRSSFEVGIQDNAMESLEDKLAPSSNLKSRTLREECLVTVCASLAVITDFAVKADTSAPLDSVGTRINSNLGDVSMSIGDGVLETAVIRMHPKQTVAGLELHGVEGCGHVTTFDKADGSSPLHSAGARIDPNPSDVSMPLDTSGYEMRPVGLD</sequence>
<feature type="region of interest" description="Disordered" evidence="1">
    <location>
        <begin position="538"/>
        <end position="573"/>
    </location>
</feature>
<dbReference type="Proteomes" id="UP000265515">
    <property type="component" value="Unassembled WGS sequence"/>
</dbReference>
<feature type="compositionally biased region" description="Basic and acidic residues" evidence="1">
    <location>
        <begin position="189"/>
        <end position="202"/>
    </location>
</feature>
<feature type="region of interest" description="Disordered" evidence="1">
    <location>
        <begin position="128"/>
        <end position="202"/>
    </location>
</feature>
<feature type="region of interest" description="Disordered" evidence="1">
    <location>
        <begin position="216"/>
        <end position="267"/>
    </location>
</feature>